<evidence type="ECO:0000313" key="2">
    <source>
        <dbReference type="Proteomes" id="UP000019132"/>
    </source>
</evidence>
<keyword evidence="2" id="KW-1185">Reference proteome</keyword>
<dbReference type="HOGENOM" id="CLU_2351315_0_0_1"/>
<dbReference type="VEuPathDB" id="FungiDB:PYU1_G009519"/>
<accession>K3WX39</accession>
<proteinExistence type="predicted"/>
<dbReference type="EMBL" id="GL376622">
    <property type="status" value="NOT_ANNOTATED_CDS"/>
    <property type="molecule type" value="Genomic_DNA"/>
</dbReference>
<dbReference type="Proteomes" id="UP000019132">
    <property type="component" value="Unassembled WGS sequence"/>
</dbReference>
<protein>
    <submittedName>
        <fullName evidence="1">Uncharacterized protein</fullName>
    </submittedName>
</protein>
<dbReference type="EnsemblProtists" id="PYU1_T009537">
    <property type="protein sequence ID" value="PYU1_T009537"/>
    <property type="gene ID" value="PYU1_G009519"/>
</dbReference>
<reference evidence="2" key="2">
    <citation type="submission" date="2010-04" db="EMBL/GenBank/DDBJ databases">
        <authorList>
            <person name="Buell R."/>
            <person name="Hamilton J."/>
            <person name="Hostetler J."/>
        </authorList>
    </citation>
    <scope>NUCLEOTIDE SEQUENCE [LARGE SCALE GENOMIC DNA]</scope>
    <source>
        <strain evidence="2">DAOM:BR144</strain>
    </source>
</reference>
<reference evidence="1" key="3">
    <citation type="submission" date="2015-02" db="UniProtKB">
        <authorList>
            <consortium name="EnsemblProtists"/>
        </authorList>
    </citation>
    <scope>IDENTIFICATION</scope>
    <source>
        <strain evidence="1">DAOM BR144</strain>
    </source>
</reference>
<sequence>MDLNVSDAFGVIDNLCHETRENEILCRRLPARLLFLRNHPRKLREAKKVPSFANTLGHVIAFLKKYSTKNLLQRLASNRIIAELSAFFLSSSHRALK</sequence>
<dbReference type="AlphaFoldDB" id="K3WX39"/>
<dbReference type="InParanoid" id="K3WX39"/>
<organism evidence="1 2">
    <name type="scientific">Globisporangium ultimum (strain ATCC 200006 / CBS 805.95 / DAOM BR144)</name>
    <name type="common">Pythium ultimum</name>
    <dbReference type="NCBI Taxonomy" id="431595"/>
    <lineage>
        <taxon>Eukaryota</taxon>
        <taxon>Sar</taxon>
        <taxon>Stramenopiles</taxon>
        <taxon>Oomycota</taxon>
        <taxon>Peronosporomycetes</taxon>
        <taxon>Pythiales</taxon>
        <taxon>Pythiaceae</taxon>
        <taxon>Globisporangium</taxon>
    </lineage>
</organism>
<name>K3WX39_GLOUD</name>
<evidence type="ECO:0000313" key="1">
    <source>
        <dbReference type="EnsemblProtists" id="PYU1_T009537"/>
    </source>
</evidence>
<reference evidence="2" key="1">
    <citation type="journal article" date="2010" name="Genome Biol.">
        <title>Genome sequence of the necrotrophic plant pathogen Pythium ultimum reveals original pathogenicity mechanisms and effector repertoire.</title>
        <authorList>
            <person name="Levesque C.A."/>
            <person name="Brouwer H."/>
            <person name="Cano L."/>
            <person name="Hamilton J.P."/>
            <person name="Holt C."/>
            <person name="Huitema E."/>
            <person name="Raffaele S."/>
            <person name="Robideau G.P."/>
            <person name="Thines M."/>
            <person name="Win J."/>
            <person name="Zerillo M.M."/>
            <person name="Beakes G.W."/>
            <person name="Boore J.L."/>
            <person name="Busam D."/>
            <person name="Dumas B."/>
            <person name="Ferriera S."/>
            <person name="Fuerstenberg S.I."/>
            <person name="Gachon C.M."/>
            <person name="Gaulin E."/>
            <person name="Govers F."/>
            <person name="Grenville-Briggs L."/>
            <person name="Horner N."/>
            <person name="Hostetler J."/>
            <person name="Jiang R.H."/>
            <person name="Johnson J."/>
            <person name="Krajaejun T."/>
            <person name="Lin H."/>
            <person name="Meijer H.J."/>
            <person name="Moore B."/>
            <person name="Morris P."/>
            <person name="Phuntmart V."/>
            <person name="Puiu D."/>
            <person name="Shetty J."/>
            <person name="Stajich J.E."/>
            <person name="Tripathy S."/>
            <person name="Wawra S."/>
            <person name="van West P."/>
            <person name="Whitty B.R."/>
            <person name="Coutinho P.M."/>
            <person name="Henrissat B."/>
            <person name="Martin F."/>
            <person name="Thomas P.D."/>
            <person name="Tyler B.M."/>
            <person name="De Vries R.P."/>
            <person name="Kamoun S."/>
            <person name="Yandell M."/>
            <person name="Tisserat N."/>
            <person name="Buell C.R."/>
        </authorList>
    </citation>
    <scope>NUCLEOTIDE SEQUENCE</scope>
    <source>
        <strain evidence="2">DAOM:BR144</strain>
    </source>
</reference>